<dbReference type="HAMAP" id="MF_00484">
    <property type="entry name" value="Glycogen_synth"/>
    <property type="match status" value="1"/>
</dbReference>
<dbReference type="AlphaFoldDB" id="A0A3B1DK07"/>
<evidence type="ECO:0000313" key="8">
    <source>
        <dbReference type="EMBL" id="VAX35320.1"/>
    </source>
</evidence>
<feature type="domain" description="Glycosyl transferase family 1" evidence="6">
    <location>
        <begin position="281"/>
        <end position="428"/>
    </location>
</feature>
<dbReference type="InterPro" id="IPR013534">
    <property type="entry name" value="Starch_synth_cat_dom"/>
</dbReference>
<dbReference type="Pfam" id="PF08323">
    <property type="entry name" value="Glyco_transf_5"/>
    <property type="match status" value="1"/>
</dbReference>
<evidence type="ECO:0000259" key="7">
    <source>
        <dbReference type="Pfam" id="PF08323"/>
    </source>
</evidence>
<dbReference type="EC" id="2.4.1.21" evidence="3"/>
<comment type="similarity">
    <text evidence="2">Belongs to the glycosyltransferase 1 family. Bacterial/plant glycogen synthase subfamily.</text>
</comment>
<dbReference type="PANTHER" id="PTHR45825:SF11">
    <property type="entry name" value="ALPHA AMYLASE DOMAIN-CONTAINING PROTEIN"/>
    <property type="match status" value="1"/>
</dbReference>
<dbReference type="PANTHER" id="PTHR45825">
    <property type="entry name" value="GRANULE-BOUND STARCH SYNTHASE 1, CHLOROPLASTIC/AMYLOPLASTIC"/>
    <property type="match status" value="1"/>
</dbReference>
<dbReference type="InterPro" id="IPR001296">
    <property type="entry name" value="Glyco_trans_1"/>
</dbReference>
<dbReference type="SUPFAM" id="SSF53756">
    <property type="entry name" value="UDP-Glycosyltransferase/glycogen phosphorylase"/>
    <property type="match status" value="1"/>
</dbReference>
<proteinExistence type="inferred from homology"/>
<evidence type="ECO:0000256" key="3">
    <source>
        <dbReference type="ARBA" id="ARBA00012588"/>
    </source>
</evidence>
<evidence type="ECO:0000256" key="1">
    <source>
        <dbReference type="ARBA" id="ARBA00001478"/>
    </source>
</evidence>
<protein>
    <recommendedName>
        <fullName evidence="3">starch synthase</fullName>
        <ecNumber evidence="3">2.4.1.21</ecNumber>
    </recommendedName>
</protein>
<evidence type="ECO:0000256" key="2">
    <source>
        <dbReference type="ARBA" id="ARBA00010281"/>
    </source>
</evidence>
<keyword evidence="5 8" id="KW-0808">Transferase</keyword>
<dbReference type="CDD" id="cd03791">
    <property type="entry name" value="GT5_Glycogen_synthase_DULL1-like"/>
    <property type="match status" value="1"/>
</dbReference>
<dbReference type="InterPro" id="IPR011835">
    <property type="entry name" value="GS/SS"/>
</dbReference>
<comment type="catalytic activity">
    <reaction evidence="1">
        <text>[(1-&gt;4)-alpha-D-glucosyl](n) + ADP-alpha-D-glucose = [(1-&gt;4)-alpha-D-glucosyl](n+1) + ADP + H(+)</text>
        <dbReference type="Rhea" id="RHEA:18189"/>
        <dbReference type="Rhea" id="RHEA-COMP:9584"/>
        <dbReference type="Rhea" id="RHEA-COMP:9587"/>
        <dbReference type="ChEBI" id="CHEBI:15378"/>
        <dbReference type="ChEBI" id="CHEBI:15444"/>
        <dbReference type="ChEBI" id="CHEBI:57498"/>
        <dbReference type="ChEBI" id="CHEBI:456216"/>
        <dbReference type="EC" id="2.4.1.21"/>
    </reaction>
</comment>
<dbReference type="Pfam" id="PF00534">
    <property type="entry name" value="Glycos_transf_1"/>
    <property type="match status" value="1"/>
</dbReference>
<sequence>MNVIFCSSEVVPFAKTGGLADVCGALPLALEKIGVNVSIFLPHYPCVEKVGYTVKAIDKNVLMTTIGTNVKVYFVENKHFFDRDEIYGGADGDYKDNLERFQFFCMQILVLLKEWNEPIDILHCHDWQTALIPVYLKEKYDDDSFYADTKSILTIHNLAYQGVFPAKIYDKLGLDPKLFNHKVFEFFDKVNLLKAGIVYSDEVTTVSPQYSKEIQTKEFGCGLEGVLHAREETVAGILNGLDYDVWNPQTDEFIIKNYNGNNFCEGKEINKKAVQEELGLPIQKNVPLFGFIARLTHQKGIDLVLESIDVLAQLDVQIIIQGIGDEKYYSLVSELALRYPKKVAVCLEFNDHIAHQVYAGCDLFLMPSLFEPCGLSQMISLQYGTVPIVFKTGGLADTIQPFDSITGEGNGFVFEEYTQKSFIQVIKGAMDVFGEKEVFTQIIHNAFASNFCWEKAAEEYKKNYQCMLSASQGV</sequence>
<dbReference type="EMBL" id="UOGJ01000045">
    <property type="protein sequence ID" value="VAX35320.1"/>
    <property type="molecule type" value="Genomic_DNA"/>
</dbReference>
<gene>
    <name evidence="8" type="ORF">MNBD_UNCLBAC01-602</name>
</gene>
<accession>A0A3B1DK07</accession>
<reference evidence="8" key="1">
    <citation type="submission" date="2018-06" db="EMBL/GenBank/DDBJ databases">
        <authorList>
            <person name="Zhirakovskaya E."/>
        </authorList>
    </citation>
    <scope>NUCLEOTIDE SEQUENCE</scope>
</reference>
<evidence type="ECO:0000256" key="5">
    <source>
        <dbReference type="ARBA" id="ARBA00022679"/>
    </source>
</evidence>
<dbReference type="Gene3D" id="3.40.50.2000">
    <property type="entry name" value="Glycogen Phosphorylase B"/>
    <property type="match status" value="2"/>
</dbReference>
<evidence type="ECO:0000259" key="6">
    <source>
        <dbReference type="Pfam" id="PF00534"/>
    </source>
</evidence>
<dbReference type="NCBIfam" id="TIGR02095">
    <property type="entry name" value="glgA"/>
    <property type="match status" value="1"/>
</dbReference>
<dbReference type="GO" id="GO:0009011">
    <property type="term" value="F:alpha-1,4-glucan glucosyltransferase (ADP-glucose donor) activity"/>
    <property type="evidence" value="ECO:0007669"/>
    <property type="project" value="UniProtKB-EC"/>
</dbReference>
<keyword evidence="4 8" id="KW-0328">Glycosyltransferase</keyword>
<organism evidence="8">
    <name type="scientific">hydrothermal vent metagenome</name>
    <dbReference type="NCBI Taxonomy" id="652676"/>
    <lineage>
        <taxon>unclassified sequences</taxon>
        <taxon>metagenomes</taxon>
        <taxon>ecological metagenomes</taxon>
    </lineage>
</organism>
<dbReference type="GO" id="GO:0004373">
    <property type="term" value="F:alpha-1,4-glucan glucosyltransferase (UDP-glucose donor) activity"/>
    <property type="evidence" value="ECO:0007669"/>
    <property type="project" value="InterPro"/>
</dbReference>
<dbReference type="NCBIfam" id="NF001899">
    <property type="entry name" value="PRK00654.1-2"/>
    <property type="match status" value="1"/>
</dbReference>
<feature type="domain" description="Starch synthase catalytic" evidence="7">
    <location>
        <begin position="2"/>
        <end position="228"/>
    </location>
</feature>
<evidence type="ECO:0000256" key="4">
    <source>
        <dbReference type="ARBA" id="ARBA00022676"/>
    </source>
</evidence>
<name>A0A3B1DK07_9ZZZZ</name>